<sequence length="194" mass="22247">MSNNSDKEGKLIILVAPSGSGKTTIAHKLLDDYSKVRFSVSATTRPPRDGEVDGKDYYFLSKEEFNEKIEKHEFLEWEEFYNGSRYGTLQSEVDKLIESGYFPLLDIEVKGALNVKRQYGAKSVAIFIRPPSLEELKRRLLKRGSEDNASLETRLKRAEKELTYANKFDFVVINDELETAYKQVTTIVESFITE</sequence>
<evidence type="ECO:0000256" key="5">
    <source>
        <dbReference type="ARBA" id="ARBA00022741"/>
    </source>
</evidence>
<name>A0A6M1SYT7_9BACT</name>
<dbReference type="FunFam" id="3.30.63.10:FF:000002">
    <property type="entry name" value="Guanylate kinase 1"/>
    <property type="match status" value="1"/>
</dbReference>
<dbReference type="PANTHER" id="PTHR23117:SF13">
    <property type="entry name" value="GUANYLATE KINASE"/>
    <property type="match status" value="1"/>
</dbReference>
<dbReference type="GO" id="GO:0005829">
    <property type="term" value="C:cytosol"/>
    <property type="evidence" value="ECO:0007669"/>
    <property type="project" value="TreeGrafter"/>
</dbReference>
<reference evidence="11 12" key="1">
    <citation type="submission" date="2020-02" db="EMBL/GenBank/DDBJ databases">
        <title>Balneolaceae bacterium YR4-1, complete genome.</title>
        <authorList>
            <person name="Li Y."/>
            <person name="Wu S."/>
        </authorList>
    </citation>
    <scope>NUCLEOTIDE SEQUENCE [LARGE SCALE GENOMIC DNA]</scope>
    <source>
        <strain evidence="11 12">YR4-1</strain>
    </source>
</reference>
<comment type="catalytic activity">
    <reaction evidence="9">
        <text>GMP + ATP = GDP + ADP</text>
        <dbReference type="Rhea" id="RHEA:20780"/>
        <dbReference type="ChEBI" id="CHEBI:30616"/>
        <dbReference type="ChEBI" id="CHEBI:58115"/>
        <dbReference type="ChEBI" id="CHEBI:58189"/>
        <dbReference type="ChEBI" id="CHEBI:456216"/>
        <dbReference type="EC" id="2.7.4.8"/>
    </reaction>
</comment>
<keyword evidence="9" id="KW-0963">Cytoplasm</keyword>
<dbReference type="Proteomes" id="UP000473278">
    <property type="component" value="Unassembled WGS sequence"/>
</dbReference>
<accession>A0A6M1SYT7</accession>
<comment type="subcellular location">
    <subcellularLocation>
        <location evidence="9">Cytoplasm</location>
    </subcellularLocation>
</comment>
<dbReference type="PROSITE" id="PS00856">
    <property type="entry name" value="GUANYLATE_KINASE_1"/>
    <property type="match status" value="1"/>
</dbReference>
<evidence type="ECO:0000256" key="7">
    <source>
        <dbReference type="ARBA" id="ARBA00022840"/>
    </source>
</evidence>
<dbReference type="Gene3D" id="3.30.63.10">
    <property type="entry name" value="Guanylate Kinase phosphate binding domain"/>
    <property type="match status" value="1"/>
</dbReference>
<comment type="similarity">
    <text evidence="1 9">Belongs to the guanylate kinase family.</text>
</comment>
<keyword evidence="4 9" id="KW-0808">Transferase</keyword>
<evidence type="ECO:0000256" key="8">
    <source>
        <dbReference type="ARBA" id="ARBA00030128"/>
    </source>
</evidence>
<evidence type="ECO:0000256" key="9">
    <source>
        <dbReference type="HAMAP-Rule" id="MF_00328"/>
    </source>
</evidence>
<dbReference type="Pfam" id="PF00625">
    <property type="entry name" value="Guanylate_kin"/>
    <property type="match status" value="1"/>
</dbReference>
<keyword evidence="7 9" id="KW-0067">ATP-binding</keyword>
<evidence type="ECO:0000256" key="3">
    <source>
        <dbReference type="ARBA" id="ARBA00016296"/>
    </source>
</evidence>
<dbReference type="PROSITE" id="PS50052">
    <property type="entry name" value="GUANYLATE_KINASE_2"/>
    <property type="match status" value="1"/>
</dbReference>
<comment type="caution">
    <text evidence="11">The sequence shown here is derived from an EMBL/GenBank/DDBJ whole genome shotgun (WGS) entry which is preliminary data.</text>
</comment>
<dbReference type="SUPFAM" id="SSF52540">
    <property type="entry name" value="P-loop containing nucleoside triphosphate hydrolases"/>
    <property type="match status" value="1"/>
</dbReference>
<evidence type="ECO:0000256" key="1">
    <source>
        <dbReference type="ARBA" id="ARBA00005790"/>
    </source>
</evidence>
<feature type="binding site" evidence="9">
    <location>
        <begin position="16"/>
        <end position="23"/>
    </location>
    <ligand>
        <name>ATP</name>
        <dbReference type="ChEBI" id="CHEBI:30616"/>
    </ligand>
</feature>
<evidence type="ECO:0000313" key="11">
    <source>
        <dbReference type="EMBL" id="NGP77096.1"/>
    </source>
</evidence>
<dbReference type="EMBL" id="JAALLT010000003">
    <property type="protein sequence ID" value="NGP77096.1"/>
    <property type="molecule type" value="Genomic_DNA"/>
</dbReference>
<dbReference type="InterPro" id="IPR008144">
    <property type="entry name" value="Guanylate_kin-like_dom"/>
</dbReference>
<dbReference type="InterPro" id="IPR008145">
    <property type="entry name" value="GK/Ca_channel_bsu"/>
</dbReference>
<dbReference type="InterPro" id="IPR027417">
    <property type="entry name" value="P-loop_NTPase"/>
</dbReference>
<dbReference type="InterPro" id="IPR017665">
    <property type="entry name" value="Guanylate_kinase"/>
</dbReference>
<evidence type="ECO:0000256" key="6">
    <source>
        <dbReference type="ARBA" id="ARBA00022777"/>
    </source>
</evidence>
<evidence type="ECO:0000259" key="10">
    <source>
        <dbReference type="PROSITE" id="PS50052"/>
    </source>
</evidence>
<organism evidence="11 12">
    <name type="scientific">Halalkalibaculum roseum</name>
    <dbReference type="NCBI Taxonomy" id="2709311"/>
    <lineage>
        <taxon>Bacteria</taxon>
        <taxon>Pseudomonadati</taxon>
        <taxon>Balneolota</taxon>
        <taxon>Balneolia</taxon>
        <taxon>Balneolales</taxon>
        <taxon>Balneolaceae</taxon>
        <taxon>Halalkalibaculum</taxon>
    </lineage>
</organism>
<keyword evidence="6 9" id="KW-0418">Kinase</keyword>
<evidence type="ECO:0000313" key="12">
    <source>
        <dbReference type="Proteomes" id="UP000473278"/>
    </source>
</evidence>
<dbReference type="InterPro" id="IPR020590">
    <property type="entry name" value="Guanylate_kinase_CS"/>
</dbReference>
<dbReference type="EC" id="2.7.4.8" evidence="2 9"/>
<proteinExistence type="inferred from homology"/>
<dbReference type="RefSeq" id="WP_165142124.1">
    <property type="nucleotide sequence ID" value="NZ_JAALLT010000003.1"/>
</dbReference>
<protein>
    <recommendedName>
        <fullName evidence="3 9">Guanylate kinase</fullName>
        <ecNumber evidence="2 9">2.7.4.8</ecNumber>
    </recommendedName>
    <alternativeName>
        <fullName evidence="8 9">GMP kinase</fullName>
    </alternativeName>
</protein>
<dbReference type="AlphaFoldDB" id="A0A6M1SYT7"/>
<gene>
    <name evidence="9 11" type="primary">gmk</name>
    <name evidence="11" type="ORF">G3570_10660</name>
</gene>
<dbReference type="GO" id="GO:0005524">
    <property type="term" value="F:ATP binding"/>
    <property type="evidence" value="ECO:0007669"/>
    <property type="project" value="UniProtKB-UniRule"/>
</dbReference>
<evidence type="ECO:0000256" key="2">
    <source>
        <dbReference type="ARBA" id="ARBA00012961"/>
    </source>
</evidence>
<dbReference type="GO" id="GO:0004385">
    <property type="term" value="F:GMP kinase activity"/>
    <property type="evidence" value="ECO:0007669"/>
    <property type="project" value="UniProtKB-UniRule"/>
</dbReference>
<comment type="function">
    <text evidence="9">Essential for recycling GMP and indirectly, cGMP.</text>
</comment>
<keyword evidence="5 9" id="KW-0547">Nucleotide-binding</keyword>
<evidence type="ECO:0000256" key="4">
    <source>
        <dbReference type="ARBA" id="ARBA00022679"/>
    </source>
</evidence>
<keyword evidence="12" id="KW-1185">Reference proteome</keyword>
<dbReference type="PANTHER" id="PTHR23117">
    <property type="entry name" value="GUANYLATE KINASE-RELATED"/>
    <property type="match status" value="1"/>
</dbReference>
<dbReference type="Gene3D" id="3.40.50.300">
    <property type="entry name" value="P-loop containing nucleotide triphosphate hydrolases"/>
    <property type="match status" value="1"/>
</dbReference>
<dbReference type="NCBIfam" id="TIGR03263">
    <property type="entry name" value="guanyl_kin"/>
    <property type="match status" value="1"/>
</dbReference>
<dbReference type="CDD" id="cd00071">
    <property type="entry name" value="GMPK"/>
    <property type="match status" value="1"/>
</dbReference>
<dbReference type="SMART" id="SM00072">
    <property type="entry name" value="GuKc"/>
    <property type="match status" value="1"/>
</dbReference>
<dbReference type="HAMAP" id="MF_00328">
    <property type="entry name" value="Guanylate_kinase"/>
    <property type="match status" value="1"/>
</dbReference>
<feature type="domain" description="Guanylate kinase-like" evidence="10">
    <location>
        <begin position="9"/>
        <end position="189"/>
    </location>
</feature>